<dbReference type="InterPro" id="IPR004197">
    <property type="entry name" value="Cellulase_Ig-like"/>
</dbReference>
<comment type="caution">
    <text evidence="6">The sequence shown here is derived from an EMBL/GenBank/DDBJ whole genome shotgun (WGS) entry which is preliminary data.</text>
</comment>
<dbReference type="Pfam" id="PF00759">
    <property type="entry name" value="Glyco_hydro_9"/>
    <property type="match status" value="1"/>
</dbReference>
<accession>A0ABQ1G5J9</accession>
<evidence type="ECO:0000313" key="7">
    <source>
        <dbReference type="Proteomes" id="UP000609323"/>
    </source>
</evidence>
<dbReference type="Gene3D" id="2.60.40.10">
    <property type="entry name" value="Immunoglobulins"/>
    <property type="match status" value="1"/>
</dbReference>
<keyword evidence="7" id="KW-1185">Reference proteome</keyword>
<keyword evidence="2" id="KW-0119">Carbohydrate metabolism</keyword>
<evidence type="ECO:0000313" key="6">
    <source>
        <dbReference type="EMBL" id="GGA37102.1"/>
    </source>
</evidence>
<evidence type="ECO:0000256" key="2">
    <source>
        <dbReference type="ARBA" id="ARBA00023277"/>
    </source>
</evidence>
<dbReference type="InterPro" id="IPR008928">
    <property type="entry name" value="6-hairpin_glycosidase_sf"/>
</dbReference>
<evidence type="ECO:0000259" key="5">
    <source>
        <dbReference type="Pfam" id="PF02927"/>
    </source>
</evidence>
<comment type="similarity">
    <text evidence="1">Belongs to the glycosyl hydrolase 9 (cellulase E) family.</text>
</comment>
<dbReference type="EMBL" id="BMHF01000007">
    <property type="protein sequence ID" value="GGA37102.1"/>
    <property type="molecule type" value="Genomic_DNA"/>
</dbReference>
<gene>
    <name evidence="6" type="ORF">GCM10010917_22820</name>
</gene>
<evidence type="ECO:0000259" key="4">
    <source>
        <dbReference type="Pfam" id="PF00759"/>
    </source>
</evidence>
<organism evidence="6 7">
    <name type="scientific">Paenibacillus physcomitrellae</name>
    <dbReference type="NCBI Taxonomy" id="1619311"/>
    <lineage>
        <taxon>Bacteria</taxon>
        <taxon>Bacillati</taxon>
        <taxon>Bacillota</taxon>
        <taxon>Bacilli</taxon>
        <taxon>Bacillales</taxon>
        <taxon>Paenibacillaceae</taxon>
        <taxon>Paenibacillus</taxon>
    </lineage>
</organism>
<dbReference type="InterPro" id="IPR013783">
    <property type="entry name" value="Ig-like_fold"/>
</dbReference>
<proteinExistence type="inferred from homology"/>
<dbReference type="InterPro" id="IPR001701">
    <property type="entry name" value="Glyco_hydro_9"/>
</dbReference>
<feature type="domain" description="Glycoside hydrolase family 9" evidence="4">
    <location>
        <begin position="316"/>
        <end position="737"/>
    </location>
</feature>
<dbReference type="SUPFAM" id="SSF81296">
    <property type="entry name" value="E set domains"/>
    <property type="match status" value="1"/>
</dbReference>
<dbReference type="InterPro" id="IPR014756">
    <property type="entry name" value="Ig_E-set"/>
</dbReference>
<dbReference type="CDD" id="cd02850">
    <property type="entry name" value="E_set_Cellulase_N"/>
    <property type="match status" value="1"/>
</dbReference>
<evidence type="ECO:0000256" key="1">
    <source>
        <dbReference type="ARBA" id="ARBA00007072"/>
    </source>
</evidence>
<reference evidence="7" key="1">
    <citation type="journal article" date="2019" name="Int. J. Syst. Evol. Microbiol.">
        <title>The Global Catalogue of Microorganisms (GCM) 10K type strain sequencing project: providing services to taxonomists for standard genome sequencing and annotation.</title>
        <authorList>
            <consortium name="The Broad Institute Genomics Platform"/>
            <consortium name="The Broad Institute Genome Sequencing Center for Infectious Disease"/>
            <person name="Wu L."/>
            <person name="Ma J."/>
        </authorList>
    </citation>
    <scope>NUCLEOTIDE SEQUENCE [LARGE SCALE GENOMIC DNA]</scope>
    <source>
        <strain evidence="7">CGMCC 1.15044</strain>
    </source>
</reference>
<dbReference type="InterPro" id="IPR012341">
    <property type="entry name" value="6hp_glycosidase-like_sf"/>
</dbReference>
<evidence type="ECO:0000256" key="3">
    <source>
        <dbReference type="ARBA" id="ARBA00023326"/>
    </source>
</evidence>
<protein>
    <submittedName>
        <fullName evidence="6">Endoglucanase</fullName>
    </submittedName>
</protein>
<dbReference type="Proteomes" id="UP000609323">
    <property type="component" value="Unassembled WGS sequence"/>
</dbReference>
<feature type="domain" description="Cellulase Ig-like" evidence="5">
    <location>
        <begin position="234"/>
        <end position="301"/>
    </location>
</feature>
<name>A0ABQ1G5J9_9BACL</name>
<keyword evidence="3" id="KW-0624">Polysaccharide degradation</keyword>
<dbReference type="SUPFAM" id="SSF48208">
    <property type="entry name" value="Six-hairpin glycosidases"/>
    <property type="match status" value="1"/>
</dbReference>
<dbReference type="Pfam" id="PF02927">
    <property type="entry name" value="CelD_N"/>
    <property type="match status" value="1"/>
</dbReference>
<sequence length="951" mass="107880">MEKTAMTNLLFGKQLEDSKMIHRPLFLDETEYFERILENTPVLQSKELDGLENLEAWTADELASLSLNDKHLLDEKKTLQFSTPTRLDHWTESYARIYATPYITRHFDHEDWTAYNRISLCVRPEMPGFKFVSLHLQLINEGEEPVPDRYNREGCHNINLKNHEWNKVSVEIPHIARDKVTALKIGYDIIGNESEAVSRSCFYIGDLRLEKVERTAKWSGWEPAEGSLVICGSGYQPGALKTAIGGAGLADHFKLIDVDTGRVVLEKQVVKEENGQGAFSILDFSEVSREGRYLIVCGEQTTRTFPIAQDVWEDSIWKTINLFFCERCGYEVPGVHKYCHGNVLNHHEGKSVVANGGWHDAADMSQNLTNTAEAVYSFFHAALEQRNNVPLFERLVEEGKWGLDYMLRTRFGDGYRAMGSGGSVWTGHIIGACDQLDSEAQNLAIENFMAAAAEALAAQVLESIDPAQSMHLRQVAQEDFDFAYDKLDFEEYTESMDPARVSSPILLYSAGVLAACHIYEITGADYYREKAVEIARRVMGCQQTEYPDWEVPLTGFFYRDEEKKQIQHYNHRSHEHEPIMALGRLCRLFPEHPEWMDWYHSIVLYTEYYKTATRSTAPYFMSPASIYHEDEADLDAELFLNQQAFAHPGMLAEYRQQVRNGVKLGQGYYLRRFPTWFSYRGNNGLVLAGGNAAVFGADIRGDAALMQLALHQLEWTVGKNPFGQSLMLGEGYNYAQQYVCLPGPISGSICVGIQSYRDEDYPYWPQTNNAVYREMWVHPSIRYLLLASRINRPAILYGWLSDAPETLLEVECLATGEVTSVRTKPRTGEFRLSLPSGDYRFRWQGMTKRMTLIGGREYELKNGFTDYEATIREENGLASIQLSVSGKEDVEFTFRTANLEPLGPVTVAPGETVELKANVLNGDRPWLALAVPGGDLREALELLTDKEVVLG</sequence>
<dbReference type="Gene3D" id="1.50.10.10">
    <property type="match status" value="1"/>
</dbReference>